<evidence type="ECO:0000313" key="6">
    <source>
        <dbReference type="EMBL" id="CAG5101224.1"/>
    </source>
</evidence>
<dbReference type="InterPro" id="IPR036697">
    <property type="entry name" value="Hemocyanin_N_sf"/>
</dbReference>
<dbReference type="Gene3D" id="1.10.1280.10">
    <property type="entry name" value="Di-copper center containing domain from catechol oxidase"/>
    <property type="match status" value="1"/>
</dbReference>
<dbReference type="InterPro" id="IPR000896">
    <property type="entry name" value="Hemocyanin/hexamerin_mid_dom"/>
</dbReference>
<dbReference type="InterPro" id="IPR005204">
    <property type="entry name" value="Hemocyanin_N"/>
</dbReference>
<accession>A0A8J2HJN0</accession>
<dbReference type="GO" id="GO:0005615">
    <property type="term" value="C:extracellular space"/>
    <property type="evidence" value="ECO:0007669"/>
    <property type="project" value="UniProtKB-ARBA"/>
</dbReference>
<dbReference type="AlphaFoldDB" id="A0A8J2HJN0"/>
<dbReference type="Gene3D" id="1.20.1370.10">
    <property type="entry name" value="Hemocyanin, N-terminal domain"/>
    <property type="match status" value="1"/>
</dbReference>
<feature type="domain" description="Hemocyanin C-terminal" evidence="5">
    <location>
        <begin position="447"/>
        <end position="557"/>
    </location>
</feature>
<dbReference type="GO" id="GO:0045735">
    <property type="term" value="F:nutrient reservoir activity"/>
    <property type="evidence" value="ECO:0007669"/>
    <property type="project" value="UniProtKB-KW"/>
</dbReference>
<evidence type="ECO:0000259" key="3">
    <source>
        <dbReference type="Pfam" id="PF00372"/>
    </source>
</evidence>
<dbReference type="OrthoDB" id="6371642at2759"/>
<proteinExistence type="predicted"/>
<dbReference type="PANTHER" id="PTHR11511">
    <property type="entry name" value="LARVAL STORAGE PROTEIN/PHENOLOXIDASE"/>
    <property type="match status" value="1"/>
</dbReference>
<protein>
    <submittedName>
        <fullName evidence="6">Hexamerin</fullName>
    </submittedName>
</protein>
<dbReference type="PROSITE" id="PS00210">
    <property type="entry name" value="HEMOCYANIN_2"/>
    <property type="match status" value="1"/>
</dbReference>
<evidence type="ECO:0000313" key="7">
    <source>
        <dbReference type="Proteomes" id="UP000786811"/>
    </source>
</evidence>
<gene>
    <name evidence="6" type="ORF">HICCMSTLAB_LOCUS10297</name>
</gene>
<dbReference type="InterPro" id="IPR005203">
    <property type="entry name" value="Hemocyanin_C"/>
</dbReference>
<evidence type="ECO:0000259" key="5">
    <source>
        <dbReference type="Pfam" id="PF03723"/>
    </source>
</evidence>
<dbReference type="Pfam" id="PF03723">
    <property type="entry name" value="Hemocyanin_C"/>
    <property type="match status" value="2"/>
</dbReference>
<organism evidence="6 7">
    <name type="scientific">Cotesia congregata</name>
    <name type="common">Parasitoid wasp</name>
    <name type="synonym">Apanteles congregatus</name>
    <dbReference type="NCBI Taxonomy" id="51543"/>
    <lineage>
        <taxon>Eukaryota</taxon>
        <taxon>Metazoa</taxon>
        <taxon>Ecdysozoa</taxon>
        <taxon>Arthropoda</taxon>
        <taxon>Hexapoda</taxon>
        <taxon>Insecta</taxon>
        <taxon>Pterygota</taxon>
        <taxon>Neoptera</taxon>
        <taxon>Endopterygota</taxon>
        <taxon>Hymenoptera</taxon>
        <taxon>Apocrita</taxon>
        <taxon>Ichneumonoidea</taxon>
        <taxon>Braconidae</taxon>
        <taxon>Microgastrinae</taxon>
        <taxon>Cotesia</taxon>
    </lineage>
</organism>
<evidence type="ECO:0000256" key="1">
    <source>
        <dbReference type="ARBA" id="ARBA00022761"/>
    </source>
</evidence>
<name>A0A8J2HJN0_COTCN</name>
<feature type="domain" description="Hemocyanin C-terminal" evidence="5">
    <location>
        <begin position="562"/>
        <end position="798"/>
    </location>
</feature>
<evidence type="ECO:0000259" key="4">
    <source>
        <dbReference type="Pfam" id="PF03722"/>
    </source>
</evidence>
<keyword evidence="7" id="KW-1185">Reference proteome</keyword>
<feature type="domain" description="Hemocyanin N-terminal" evidence="4">
    <location>
        <begin position="32"/>
        <end position="153"/>
    </location>
</feature>
<dbReference type="InterPro" id="IPR008922">
    <property type="entry name" value="Di-copper_centre_dom_sf"/>
</dbReference>
<dbReference type="SUPFAM" id="SSF48050">
    <property type="entry name" value="Hemocyanin, N-terminal domain"/>
    <property type="match status" value="1"/>
</dbReference>
<dbReference type="InterPro" id="IPR013788">
    <property type="entry name" value="Hemocyanin/hexamerin"/>
</dbReference>
<dbReference type="SUPFAM" id="SSF48056">
    <property type="entry name" value="Di-copper centre-containing domain"/>
    <property type="match status" value="1"/>
</dbReference>
<feature type="signal peptide" evidence="2">
    <location>
        <begin position="1"/>
        <end position="16"/>
    </location>
</feature>
<dbReference type="PRINTS" id="PR00187">
    <property type="entry name" value="HAEMOCYANIN"/>
</dbReference>
<feature type="domain" description="Hemocyanin middle" evidence="3">
    <location>
        <begin position="160"/>
        <end position="438"/>
    </location>
</feature>
<dbReference type="InterPro" id="IPR037020">
    <property type="entry name" value="Hemocyanin_C_sf"/>
</dbReference>
<dbReference type="Proteomes" id="UP000786811">
    <property type="component" value="Unassembled WGS sequence"/>
</dbReference>
<dbReference type="Pfam" id="PF00372">
    <property type="entry name" value="Hemocyanin_M"/>
    <property type="match status" value="1"/>
</dbReference>
<dbReference type="Pfam" id="PF03722">
    <property type="entry name" value="Hemocyanin_N"/>
    <property type="match status" value="1"/>
</dbReference>
<sequence>MIKILVVLATTSLCLAAIHKQSGTINVAKRAYLTRQKDLWDIFWHPDQPTTIHPEFYEIAKSFSIEDHVDSYTNATYVHDWIRLYKQGLLPRDVVYSPFHPAHYEETVALFRILFFAKDYDTFYKTAIWARFNVNVGLFGHTLAILAIHRPDTVHLRLPPLYEIIPHAFFNSDVMQAIHKFIIFGSNFAGVKKSLAIKYHEGGDIVIPANYSGWYLQHPHADEELTYFTEDIGLCTYYFFFAHDFPHFMNSGDYQHLQKEVRGEVYFFGHKQLLARYYLERLSNNMGEIEFIDWHEPIVTGFYPTLTHTNGLPFPHRHAGSHIPNHKLDLVHDAEEAETRIHAAIDSGIVYDYHHPPRAVNIYTPEGLNILGNLIEGNADSLNRDFYGSLDHLSRMILGFGLKPIDKNHLVPSTLEYYTTSIRDPAFFRIYKKIVGYYLKYKEHLPQYTHEDLAFPGVKIDSVVVDKLFTFFEPYDVLVSNGVLVSSQKDAESTVIKVRQQRLNHKPFTYHITVSSDKKVKATVRVFLGPKLNHYGHEFEFTDNWENFIELDQWIYKEHLPQYTHEDLAFPGVKIDSVVVDKLFTFFEPCDILVSNGVLVSSQKDAESTVIKVRQQRLNHEPFTYIINVNSKKKVKANVRIFLGPKFDHHGHELEFTDNWAKFIEMDQWIVNLKPGTNKIERKSNESIYVYPDEVSSAEYYKLLTKAIETDEPFTYDVQVAGFPDRLVLPRGKREGLPLKLFVFVSEFNESNRFNVDSLVWGQTITDAKPLGYPLDRPVAPYAFTVPNAYFKDVTVYHKPVEELN</sequence>
<keyword evidence="2" id="KW-0732">Signal</keyword>
<dbReference type="Gene3D" id="2.60.40.1520">
    <property type="entry name" value="Hemocyanin, C-terminal domain"/>
    <property type="match status" value="2"/>
</dbReference>
<dbReference type="PANTHER" id="PTHR11511:SF5">
    <property type="entry name" value="FAT-BODY PROTEIN 1-RELATED"/>
    <property type="match status" value="1"/>
</dbReference>
<evidence type="ECO:0000256" key="2">
    <source>
        <dbReference type="SAM" id="SignalP"/>
    </source>
</evidence>
<dbReference type="InterPro" id="IPR014756">
    <property type="entry name" value="Ig_E-set"/>
</dbReference>
<reference evidence="6" key="1">
    <citation type="submission" date="2021-04" db="EMBL/GenBank/DDBJ databases">
        <authorList>
            <person name="Chebbi M.A.C M."/>
        </authorList>
    </citation>
    <scope>NUCLEOTIDE SEQUENCE</scope>
</reference>
<dbReference type="SUPFAM" id="SSF81296">
    <property type="entry name" value="E set domains"/>
    <property type="match status" value="2"/>
</dbReference>
<feature type="chain" id="PRO_5035272209" evidence="2">
    <location>
        <begin position="17"/>
        <end position="805"/>
    </location>
</feature>
<dbReference type="EMBL" id="CAJNRD030001122">
    <property type="protein sequence ID" value="CAG5101224.1"/>
    <property type="molecule type" value="Genomic_DNA"/>
</dbReference>
<comment type="caution">
    <text evidence="6">The sequence shown here is derived from an EMBL/GenBank/DDBJ whole genome shotgun (WGS) entry which is preliminary data.</text>
</comment>
<keyword evidence="1" id="KW-0758">Storage protein</keyword>